<dbReference type="EMBL" id="MGKJ01000010">
    <property type="protein sequence ID" value="OGN24672.1"/>
    <property type="molecule type" value="Genomic_DNA"/>
</dbReference>
<accession>A0A1F8GH01</accession>
<dbReference type="AlphaFoldDB" id="A0A1F8GH01"/>
<gene>
    <name evidence="5" type="ORF">A3A13_01205</name>
</gene>
<dbReference type="GO" id="GO:0016757">
    <property type="term" value="F:glycosyltransferase activity"/>
    <property type="evidence" value="ECO:0007669"/>
    <property type="project" value="UniProtKB-KW"/>
</dbReference>
<name>A0A1F8GH01_9BACT</name>
<evidence type="ECO:0000313" key="6">
    <source>
        <dbReference type="Proteomes" id="UP000178911"/>
    </source>
</evidence>
<dbReference type="Pfam" id="PF00534">
    <property type="entry name" value="Glycos_transf_1"/>
    <property type="match status" value="1"/>
</dbReference>
<dbReference type="PANTHER" id="PTHR12526">
    <property type="entry name" value="GLYCOSYLTRANSFERASE"/>
    <property type="match status" value="1"/>
</dbReference>
<dbReference type="STRING" id="1802695.A3A13_01205"/>
<sequence>MPHKINHSESTQESLKKRILFVITQSEFGGAQRFLHTLVTRLDRTKYEILVAAGPSFGSKYDLLDLLEKEEIKTLRLKYLKREISPLSDIRASFELRKASKKFKPDTLFLLSSKAGFIGSFVSKCLIRNTEYKILYRIGGWTFNDPWPKWKKLLWIIIERISAKWKDLIIVNNKHDFEQANKFKIRPKEKTVIIYNGLDVYKTGILPKEDAQLKLYEKAIQQSGRVFQDRIIIGTIANFYPTKGLGYLIETAEYFKNKDNIVFMVIGDGPERASLENLIKQKGLQKKIIFLGQIPDAHKLLSAFDIFVLPSIKEGFPWVVIEAMAAKLPVVATRVGAVPEIIEDGKNGFIVEPARPEQIASKIQDLLNDERLRQELGIQAHQTVLFKFSLDKMVREIEDLL</sequence>
<dbReference type="Proteomes" id="UP000178911">
    <property type="component" value="Unassembled WGS sequence"/>
</dbReference>
<evidence type="ECO:0000259" key="4">
    <source>
        <dbReference type="Pfam" id="PF13439"/>
    </source>
</evidence>
<evidence type="ECO:0000313" key="5">
    <source>
        <dbReference type="EMBL" id="OGN24672.1"/>
    </source>
</evidence>
<protein>
    <recommendedName>
        <fullName evidence="7">Glycosyl transferase family 1 domain-containing protein</fullName>
    </recommendedName>
</protein>
<keyword evidence="1" id="KW-0328">Glycosyltransferase</keyword>
<dbReference type="CDD" id="cd03808">
    <property type="entry name" value="GT4_CapM-like"/>
    <property type="match status" value="1"/>
</dbReference>
<dbReference type="Pfam" id="PF13439">
    <property type="entry name" value="Glyco_transf_4"/>
    <property type="match status" value="1"/>
</dbReference>
<feature type="domain" description="Glycosyltransferase subfamily 4-like N-terminal" evidence="4">
    <location>
        <begin position="28"/>
        <end position="200"/>
    </location>
</feature>
<organism evidence="5 6">
    <name type="scientific">Candidatus Yanofskybacteria bacterium RIFCSPLOWO2_01_FULL_43_22</name>
    <dbReference type="NCBI Taxonomy" id="1802695"/>
    <lineage>
        <taxon>Bacteria</taxon>
        <taxon>Candidatus Yanofskyibacteriota</taxon>
    </lineage>
</organism>
<dbReference type="SUPFAM" id="SSF53756">
    <property type="entry name" value="UDP-Glycosyltransferase/glycogen phosphorylase"/>
    <property type="match status" value="1"/>
</dbReference>
<evidence type="ECO:0000256" key="2">
    <source>
        <dbReference type="ARBA" id="ARBA00022679"/>
    </source>
</evidence>
<comment type="caution">
    <text evidence="5">The sequence shown here is derived from an EMBL/GenBank/DDBJ whole genome shotgun (WGS) entry which is preliminary data.</text>
</comment>
<proteinExistence type="predicted"/>
<evidence type="ECO:0008006" key="7">
    <source>
        <dbReference type="Google" id="ProtNLM"/>
    </source>
</evidence>
<keyword evidence="2" id="KW-0808">Transferase</keyword>
<dbReference type="InterPro" id="IPR001296">
    <property type="entry name" value="Glyco_trans_1"/>
</dbReference>
<feature type="domain" description="Glycosyl transferase family 1" evidence="3">
    <location>
        <begin position="220"/>
        <end position="381"/>
    </location>
</feature>
<dbReference type="PANTHER" id="PTHR12526:SF629">
    <property type="entry name" value="TEICHURONIC ACID BIOSYNTHESIS GLYCOSYLTRANSFERASE TUAH-RELATED"/>
    <property type="match status" value="1"/>
</dbReference>
<reference evidence="5 6" key="1">
    <citation type="journal article" date="2016" name="Nat. Commun.">
        <title>Thousands of microbial genomes shed light on interconnected biogeochemical processes in an aquifer system.</title>
        <authorList>
            <person name="Anantharaman K."/>
            <person name="Brown C.T."/>
            <person name="Hug L.A."/>
            <person name="Sharon I."/>
            <person name="Castelle C.J."/>
            <person name="Probst A.J."/>
            <person name="Thomas B.C."/>
            <person name="Singh A."/>
            <person name="Wilkins M.J."/>
            <person name="Karaoz U."/>
            <person name="Brodie E.L."/>
            <person name="Williams K.H."/>
            <person name="Hubbard S.S."/>
            <person name="Banfield J.F."/>
        </authorList>
    </citation>
    <scope>NUCLEOTIDE SEQUENCE [LARGE SCALE GENOMIC DNA]</scope>
</reference>
<dbReference type="InterPro" id="IPR028098">
    <property type="entry name" value="Glyco_trans_4-like_N"/>
</dbReference>
<evidence type="ECO:0000259" key="3">
    <source>
        <dbReference type="Pfam" id="PF00534"/>
    </source>
</evidence>
<dbReference type="Gene3D" id="3.40.50.2000">
    <property type="entry name" value="Glycogen Phosphorylase B"/>
    <property type="match status" value="2"/>
</dbReference>
<evidence type="ECO:0000256" key="1">
    <source>
        <dbReference type="ARBA" id="ARBA00022676"/>
    </source>
</evidence>